<dbReference type="Pfam" id="PF14559">
    <property type="entry name" value="TPR_19"/>
    <property type="match status" value="1"/>
</dbReference>
<dbReference type="SMART" id="SM00028">
    <property type="entry name" value="TPR"/>
    <property type="match status" value="6"/>
</dbReference>
<dbReference type="PANTHER" id="PTHR12558">
    <property type="entry name" value="CELL DIVISION CYCLE 16,23,27"/>
    <property type="match status" value="1"/>
</dbReference>
<dbReference type="AlphaFoldDB" id="A0A9I9DP41"/>
<dbReference type="Gene3D" id="1.25.40.10">
    <property type="entry name" value="Tetratricopeptide repeat domain"/>
    <property type="match status" value="2"/>
</dbReference>
<protein>
    <recommendedName>
        <fullName evidence="4">Anaphase-promoting complex subunit 7</fullName>
    </recommendedName>
</protein>
<dbReference type="GO" id="GO:0016567">
    <property type="term" value="P:protein ubiquitination"/>
    <property type="evidence" value="ECO:0007669"/>
    <property type="project" value="TreeGrafter"/>
</dbReference>
<evidence type="ECO:0000256" key="2">
    <source>
        <dbReference type="PROSITE-ProRule" id="PRU00339"/>
    </source>
</evidence>
<dbReference type="PANTHER" id="PTHR12558:SF36">
    <property type="entry name" value="ANAPHASE-PROMOTING COMPLEX SUBUNIT 7"/>
    <property type="match status" value="1"/>
</dbReference>
<proteinExistence type="predicted"/>
<dbReference type="InterPro" id="IPR019734">
    <property type="entry name" value="TPR_rpt"/>
</dbReference>
<keyword evidence="1 2" id="KW-0802">TPR repeat</keyword>
<name>A0A9I9DP41_CUCME</name>
<accession>A0A9I9DP41</accession>
<feature type="repeat" description="TPR" evidence="2">
    <location>
        <begin position="567"/>
        <end position="600"/>
    </location>
</feature>
<dbReference type="PROSITE" id="PS50005">
    <property type="entry name" value="TPR"/>
    <property type="match status" value="2"/>
</dbReference>
<dbReference type="EnsemblPlants" id="MELO3C021349.2.1">
    <property type="protein sequence ID" value="MELO3C021349.2.1"/>
    <property type="gene ID" value="MELO3C021349.2"/>
</dbReference>
<evidence type="ECO:0008006" key="4">
    <source>
        <dbReference type="Google" id="ProtNLM"/>
    </source>
</evidence>
<sequence>MEVPKDQISTLLDQGLYSSAQMLFNPLTPSHKQANSPSTYSKLEIGLNLFGDFDYLVQGCFLVSSPAANAESTPHLKSESLVLLGDALFREREYRRAIHTYKQALQYYKIIPKQNSTTARSSLQSNRSSSPNSFNMSAINENEVKFKIASCYCALSDNRAALVEMEGIPSKARNLQMNLLLGKLYRYARHNRAAIAYYKECLRHCPYVFEAIIALAELGTTAKDIISLFPQTANRSGKTPFDHFDSNRWLPRYVEAQCCIASNDYKGGLELFLDLLQRFPNNIHLLLEVAKARSIDPFIVTYMDEYAMLLKIKSDYSMLNKLVHDLLNIDPTRPEVFVALSVLWETKDERGALAYAEKVCCDDRSLEFVLFSILTNVHTANNQSIRIDERHITGFIMKGNLLLAMKQPDAAVSAFRNAQELRPDIRSYQGETSHCCIYFAIECNLTVQKCILSSKMLNFQMVVNSLLAAGLVHSYLALSKMKEALYAAREAMKAMPHSAKALKLVGDVHASNSGGREKAKKFYESALRLEPGYLGAALALAELHVIEGRNGDAVSLLERYLKDWADDSLHVKLAQVFAATNMLQEALSHYQAALRMNPQNEAAKKGLERLEKQMKGVDPDAPEDDEDNEEELQQEVTTIHANLSPFLTLFHIVEIKQEKVAKIMDEEEFQLSSYDSMTTKLPFLSDLL</sequence>
<evidence type="ECO:0000256" key="1">
    <source>
        <dbReference type="ARBA" id="ARBA00022803"/>
    </source>
</evidence>
<reference evidence="3" key="1">
    <citation type="submission" date="2023-03" db="UniProtKB">
        <authorList>
            <consortium name="EnsemblPlants"/>
        </authorList>
    </citation>
    <scope>IDENTIFICATION</scope>
</reference>
<dbReference type="Gramene" id="MELO3C021349.2.1">
    <property type="protein sequence ID" value="MELO3C021349.2.1"/>
    <property type="gene ID" value="MELO3C021349.2"/>
</dbReference>
<feature type="repeat" description="TPR" evidence="2">
    <location>
        <begin position="78"/>
        <end position="111"/>
    </location>
</feature>
<organism evidence="3">
    <name type="scientific">Cucumis melo</name>
    <name type="common">Muskmelon</name>
    <dbReference type="NCBI Taxonomy" id="3656"/>
    <lineage>
        <taxon>Eukaryota</taxon>
        <taxon>Viridiplantae</taxon>
        <taxon>Streptophyta</taxon>
        <taxon>Embryophyta</taxon>
        <taxon>Tracheophyta</taxon>
        <taxon>Spermatophyta</taxon>
        <taxon>Magnoliopsida</taxon>
        <taxon>eudicotyledons</taxon>
        <taxon>Gunneridae</taxon>
        <taxon>Pentapetalae</taxon>
        <taxon>rosids</taxon>
        <taxon>fabids</taxon>
        <taxon>Cucurbitales</taxon>
        <taxon>Cucurbitaceae</taxon>
        <taxon>Benincaseae</taxon>
        <taxon>Cucumis</taxon>
    </lineage>
</organism>
<evidence type="ECO:0000313" key="3">
    <source>
        <dbReference type="EnsemblPlants" id="MELO3C021349.2.1"/>
    </source>
</evidence>
<dbReference type="GO" id="GO:0005680">
    <property type="term" value="C:anaphase-promoting complex"/>
    <property type="evidence" value="ECO:0007669"/>
    <property type="project" value="TreeGrafter"/>
</dbReference>
<dbReference type="GO" id="GO:0051301">
    <property type="term" value="P:cell division"/>
    <property type="evidence" value="ECO:0007669"/>
    <property type="project" value="TreeGrafter"/>
</dbReference>
<dbReference type="Pfam" id="PF13181">
    <property type="entry name" value="TPR_8"/>
    <property type="match status" value="2"/>
</dbReference>
<dbReference type="GO" id="GO:0045842">
    <property type="term" value="P:positive regulation of mitotic metaphase/anaphase transition"/>
    <property type="evidence" value="ECO:0007669"/>
    <property type="project" value="TreeGrafter"/>
</dbReference>
<dbReference type="SUPFAM" id="SSF48452">
    <property type="entry name" value="TPR-like"/>
    <property type="match status" value="3"/>
</dbReference>
<dbReference type="InterPro" id="IPR011990">
    <property type="entry name" value="TPR-like_helical_dom_sf"/>
</dbReference>